<sequence length="122" mass="13377">MAVRRPRCDVSGAVPWICRLICIAGLKCPSAVCDAAFRRPAANGMSDCQAVRGSRGSMHQPVDEALIKSGADGAFFFPFQVKKLSRLHALDPRQVKIFMNPLVALIAKMRFFSVQSQAVLTR</sequence>
<dbReference type="EMBL" id="HBJA01002646">
    <property type="protein sequence ID" value="CAE0789701.1"/>
    <property type="molecule type" value="Transcribed_RNA"/>
</dbReference>
<protein>
    <submittedName>
        <fullName evidence="1">Uncharacterized protein</fullName>
    </submittedName>
</protein>
<reference evidence="1" key="1">
    <citation type="submission" date="2021-01" db="EMBL/GenBank/DDBJ databases">
        <authorList>
            <person name="Corre E."/>
            <person name="Pelletier E."/>
            <person name="Niang G."/>
            <person name="Scheremetjew M."/>
            <person name="Finn R."/>
            <person name="Kale V."/>
            <person name="Holt S."/>
            <person name="Cochrane G."/>
            <person name="Meng A."/>
            <person name="Brown T."/>
            <person name="Cohen L."/>
        </authorList>
    </citation>
    <scope>NUCLEOTIDE SEQUENCE</scope>
    <source>
        <strain evidence="1">CCMP1594</strain>
    </source>
</reference>
<dbReference type="AlphaFoldDB" id="A0A7S4C826"/>
<gene>
    <name evidence="1" type="ORF">EGYM00163_LOCUS815</name>
</gene>
<name>A0A7S4C826_9EUGL</name>
<organism evidence="1">
    <name type="scientific">Eutreptiella gymnastica</name>
    <dbReference type="NCBI Taxonomy" id="73025"/>
    <lineage>
        <taxon>Eukaryota</taxon>
        <taxon>Discoba</taxon>
        <taxon>Euglenozoa</taxon>
        <taxon>Euglenida</taxon>
        <taxon>Spirocuta</taxon>
        <taxon>Euglenophyceae</taxon>
        <taxon>Eutreptiales</taxon>
        <taxon>Eutreptiaceae</taxon>
        <taxon>Eutreptiella</taxon>
    </lineage>
</organism>
<proteinExistence type="predicted"/>
<evidence type="ECO:0000313" key="1">
    <source>
        <dbReference type="EMBL" id="CAE0789701.1"/>
    </source>
</evidence>
<accession>A0A7S4C826</accession>